<dbReference type="KEGG" id="ccro:CMC5_022330"/>
<name>A0A0K1EB39_CHOCO</name>
<reference evidence="2 3" key="1">
    <citation type="submission" date="2015-07" db="EMBL/GenBank/DDBJ databases">
        <title>Genome analysis of myxobacterium Chondromyces crocatus Cm c5 reveals a high potential for natural compound synthesis and the genetic basis for the loss of fruiting body formation.</title>
        <authorList>
            <person name="Zaburannyi N."/>
            <person name="Bunk B."/>
            <person name="Maier J."/>
            <person name="Overmann J."/>
            <person name="Mueller R."/>
        </authorList>
    </citation>
    <scope>NUCLEOTIDE SEQUENCE [LARGE SCALE GENOMIC DNA]</scope>
    <source>
        <strain evidence="2 3">Cm c5</strain>
    </source>
</reference>
<feature type="region of interest" description="Disordered" evidence="1">
    <location>
        <begin position="315"/>
        <end position="409"/>
    </location>
</feature>
<feature type="compositionally biased region" description="Gly residues" evidence="1">
    <location>
        <begin position="366"/>
        <end position="375"/>
    </location>
</feature>
<feature type="region of interest" description="Disordered" evidence="1">
    <location>
        <begin position="469"/>
        <end position="497"/>
    </location>
</feature>
<gene>
    <name evidence="2" type="ORF">CMC5_022330</name>
</gene>
<dbReference type="PATRIC" id="fig|52.7.peg.2404"/>
<feature type="region of interest" description="Disordered" evidence="1">
    <location>
        <begin position="422"/>
        <end position="442"/>
    </location>
</feature>
<feature type="region of interest" description="Disordered" evidence="1">
    <location>
        <begin position="258"/>
        <end position="281"/>
    </location>
</feature>
<dbReference type="AlphaFoldDB" id="A0A0K1EB39"/>
<evidence type="ECO:0000256" key="1">
    <source>
        <dbReference type="SAM" id="MobiDB-lite"/>
    </source>
</evidence>
<dbReference type="Proteomes" id="UP000067626">
    <property type="component" value="Chromosome"/>
</dbReference>
<keyword evidence="3" id="KW-1185">Reference proteome</keyword>
<feature type="compositionally biased region" description="Low complexity" evidence="1">
    <location>
        <begin position="258"/>
        <end position="270"/>
    </location>
</feature>
<feature type="region of interest" description="Disordered" evidence="1">
    <location>
        <begin position="533"/>
        <end position="570"/>
    </location>
</feature>
<proteinExistence type="predicted"/>
<organism evidence="2 3">
    <name type="scientific">Chondromyces crocatus</name>
    <dbReference type="NCBI Taxonomy" id="52"/>
    <lineage>
        <taxon>Bacteria</taxon>
        <taxon>Pseudomonadati</taxon>
        <taxon>Myxococcota</taxon>
        <taxon>Polyangia</taxon>
        <taxon>Polyangiales</taxon>
        <taxon>Polyangiaceae</taxon>
        <taxon>Chondromyces</taxon>
    </lineage>
</organism>
<feature type="compositionally biased region" description="Low complexity" evidence="1">
    <location>
        <begin position="329"/>
        <end position="356"/>
    </location>
</feature>
<feature type="compositionally biased region" description="Basic and acidic residues" evidence="1">
    <location>
        <begin position="37"/>
        <end position="48"/>
    </location>
</feature>
<feature type="compositionally biased region" description="Low complexity" evidence="1">
    <location>
        <begin position="376"/>
        <end position="393"/>
    </location>
</feature>
<feature type="compositionally biased region" description="Gly residues" evidence="1">
    <location>
        <begin position="395"/>
        <end position="408"/>
    </location>
</feature>
<accession>A0A0K1EB39</accession>
<evidence type="ECO:0000313" key="3">
    <source>
        <dbReference type="Proteomes" id="UP000067626"/>
    </source>
</evidence>
<dbReference type="EMBL" id="CP012159">
    <property type="protein sequence ID" value="AKT38091.1"/>
    <property type="molecule type" value="Genomic_DNA"/>
</dbReference>
<feature type="region of interest" description="Disordered" evidence="1">
    <location>
        <begin position="1"/>
        <end position="48"/>
    </location>
</feature>
<sequence length="570" mass="53828">MGTRTTIAIPRERPSTRFASAAHGAPLGSLTTQNEDGSGRPEMHPAKERPKVSSYLCAGLLIATNVMSCAALSGLDQFEIDGENTTAGAGAGGDGGTGTPVACIPKGSDRAVEDDCGVWVSNTRGDDGNHGGNKDAPKRSLSHAALVAVERGVPRVYACGEVFEEQVEVRPGVTIFGGLDCSAGWIWKEDTKTSVHGPPDVPAVKLLAGDGTTRLEDLEIRASDAETPGASSIGVLAAGVTAELERCAIVVGNGANGAPGAPAVPGDPVPEAQGGMPGRPGRDACSTLGVEAMTNGGAAVIGECGGDGGTPSIGGKGGDAALASGMTGEAGQEGAAGAPGDGEPASGSWSCAASGNGEEGEDGEPGQPGSGGTGLGTLTAESGYAGVSGSPGTPGKPGQGGGGGGGARGSATCPGNVAGAGASGGSGGSGGCGGKPGQGGEAGGSSIALASIHAMVSLNDCTLEASNGGKGGAGGAWQEGGAGGAGGPGGNPSGNAKRGCSGGAGGFGGAGGQGGGGRGGHALAIAYSGATVSTSQEVRLTQGEAGLGGEGSSQQNAGAPGIKAPQQEFP</sequence>
<evidence type="ECO:0000313" key="2">
    <source>
        <dbReference type="EMBL" id="AKT38091.1"/>
    </source>
</evidence>
<evidence type="ECO:0008006" key="4">
    <source>
        <dbReference type="Google" id="ProtNLM"/>
    </source>
</evidence>
<feature type="compositionally biased region" description="Gly residues" evidence="1">
    <location>
        <begin position="469"/>
        <end position="492"/>
    </location>
</feature>
<dbReference type="STRING" id="52.CMC5_022330"/>
<protein>
    <recommendedName>
        <fullName evidence="4">PGRS family protein</fullName>
    </recommendedName>
</protein>